<keyword evidence="2" id="KW-1185">Reference proteome</keyword>
<dbReference type="AlphaFoldDB" id="A0A0D0AVE9"/>
<organism evidence="1 2">
    <name type="scientific">Suillus luteus UH-Slu-Lm8-n1</name>
    <dbReference type="NCBI Taxonomy" id="930992"/>
    <lineage>
        <taxon>Eukaryota</taxon>
        <taxon>Fungi</taxon>
        <taxon>Dikarya</taxon>
        <taxon>Basidiomycota</taxon>
        <taxon>Agaricomycotina</taxon>
        <taxon>Agaricomycetes</taxon>
        <taxon>Agaricomycetidae</taxon>
        <taxon>Boletales</taxon>
        <taxon>Suillineae</taxon>
        <taxon>Suillaceae</taxon>
        <taxon>Suillus</taxon>
    </lineage>
</organism>
<evidence type="ECO:0000313" key="2">
    <source>
        <dbReference type="Proteomes" id="UP000054485"/>
    </source>
</evidence>
<name>A0A0D0AVE9_9AGAM</name>
<dbReference type="HOGENOM" id="CLU_1489942_0_0_1"/>
<gene>
    <name evidence="1" type="ORF">CY34DRAFT_180675</name>
</gene>
<dbReference type="EMBL" id="KN835255">
    <property type="protein sequence ID" value="KIK41869.1"/>
    <property type="molecule type" value="Genomic_DNA"/>
</dbReference>
<reference evidence="2" key="2">
    <citation type="submission" date="2015-01" db="EMBL/GenBank/DDBJ databases">
        <title>Evolutionary Origins and Diversification of the Mycorrhizal Mutualists.</title>
        <authorList>
            <consortium name="DOE Joint Genome Institute"/>
            <consortium name="Mycorrhizal Genomics Consortium"/>
            <person name="Kohler A."/>
            <person name="Kuo A."/>
            <person name="Nagy L.G."/>
            <person name="Floudas D."/>
            <person name="Copeland A."/>
            <person name="Barry K.W."/>
            <person name="Cichocki N."/>
            <person name="Veneault-Fourrey C."/>
            <person name="LaButti K."/>
            <person name="Lindquist E.A."/>
            <person name="Lipzen A."/>
            <person name="Lundell T."/>
            <person name="Morin E."/>
            <person name="Murat C."/>
            <person name="Riley R."/>
            <person name="Ohm R."/>
            <person name="Sun H."/>
            <person name="Tunlid A."/>
            <person name="Henrissat B."/>
            <person name="Grigoriev I.V."/>
            <person name="Hibbett D.S."/>
            <person name="Martin F."/>
        </authorList>
    </citation>
    <scope>NUCLEOTIDE SEQUENCE [LARGE SCALE GENOMIC DNA]</scope>
    <source>
        <strain evidence="2">UH-Slu-Lm8-n1</strain>
    </source>
</reference>
<accession>A0A0D0AVE9</accession>
<proteinExistence type="predicted"/>
<dbReference type="Proteomes" id="UP000054485">
    <property type="component" value="Unassembled WGS sequence"/>
</dbReference>
<evidence type="ECO:0000313" key="1">
    <source>
        <dbReference type="EMBL" id="KIK41869.1"/>
    </source>
</evidence>
<dbReference type="InParanoid" id="A0A0D0AVE9"/>
<sequence length="181" mass="20523">MTQEQNSKPAPCRATCNDHANDLSILETLYHILNYSRSSVLCMSTPYRLASEGQYPPNNSLLLSFSTIYTPLRIFQMVKSDYACMECICSRPFAQLFDWIRPNSSVRPLIVQNTEAGGSQLRLLTSHHSRTKLDAHFVLSSRLSPSVLKPYDDSQQTPYKRKLLDTETKLHCLSLACALTF</sequence>
<protein>
    <submittedName>
        <fullName evidence="1">Uncharacterized protein</fullName>
    </submittedName>
</protein>
<reference evidence="1 2" key="1">
    <citation type="submission" date="2014-04" db="EMBL/GenBank/DDBJ databases">
        <authorList>
            <consortium name="DOE Joint Genome Institute"/>
            <person name="Kuo A."/>
            <person name="Ruytinx J."/>
            <person name="Rineau F."/>
            <person name="Colpaert J."/>
            <person name="Kohler A."/>
            <person name="Nagy L.G."/>
            <person name="Floudas D."/>
            <person name="Copeland A."/>
            <person name="Barry K.W."/>
            <person name="Cichocki N."/>
            <person name="Veneault-Fourrey C."/>
            <person name="LaButti K."/>
            <person name="Lindquist E.A."/>
            <person name="Lipzen A."/>
            <person name="Lundell T."/>
            <person name="Morin E."/>
            <person name="Murat C."/>
            <person name="Sun H."/>
            <person name="Tunlid A."/>
            <person name="Henrissat B."/>
            <person name="Grigoriev I.V."/>
            <person name="Hibbett D.S."/>
            <person name="Martin F."/>
            <person name="Nordberg H.P."/>
            <person name="Cantor M.N."/>
            <person name="Hua S.X."/>
        </authorList>
    </citation>
    <scope>NUCLEOTIDE SEQUENCE [LARGE SCALE GENOMIC DNA]</scope>
    <source>
        <strain evidence="1 2">UH-Slu-Lm8-n1</strain>
    </source>
</reference>